<feature type="compositionally biased region" description="Basic and acidic residues" evidence="1">
    <location>
        <begin position="102"/>
        <end position="112"/>
    </location>
</feature>
<feature type="signal peptide" evidence="2">
    <location>
        <begin position="1"/>
        <end position="18"/>
    </location>
</feature>
<proteinExistence type="predicted"/>
<feature type="compositionally biased region" description="Pro residues" evidence="1">
    <location>
        <begin position="65"/>
        <end position="83"/>
    </location>
</feature>
<organism evidence="3 4">
    <name type="scientific">Alterirhizorhabdus solaris</name>
    <dbReference type="NCBI Taxonomy" id="2529389"/>
    <lineage>
        <taxon>Bacteria</taxon>
        <taxon>Pseudomonadati</taxon>
        <taxon>Pseudomonadota</taxon>
        <taxon>Alphaproteobacteria</taxon>
        <taxon>Sphingomonadales</taxon>
        <taxon>Rhizorhabdaceae</taxon>
        <taxon>Alterirhizorhabdus</taxon>
    </lineage>
</organism>
<dbReference type="AlphaFoldDB" id="A0A558R1J5"/>
<evidence type="ECO:0000256" key="2">
    <source>
        <dbReference type="SAM" id="SignalP"/>
    </source>
</evidence>
<gene>
    <name evidence="3" type="ORF">FOY91_12790</name>
</gene>
<protein>
    <recommendedName>
        <fullName evidence="5">Fe-S oxidoreductase</fullName>
    </recommendedName>
</protein>
<reference evidence="3 4" key="1">
    <citation type="submission" date="2019-07" db="EMBL/GenBank/DDBJ databases">
        <title>Sphingomonas solaris sp. nov., isolated from a solar panel from Boston, Massachusetts.</title>
        <authorList>
            <person name="Tanner K."/>
            <person name="Pascual J."/>
            <person name="Mancuso C."/>
            <person name="Pereto J."/>
            <person name="Khalil A."/>
            <person name="Vilanova C."/>
        </authorList>
    </citation>
    <scope>NUCLEOTIDE SEQUENCE [LARGE SCALE GENOMIC DNA]</scope>
    <source>
        <strain evidence="3 4">R4DWN</strain>
    </source>
</reference>
<name>A0A558R1J5_9SPHN</name>
<feature type="region of interest" description="Disordered" evidence="1">
    <location>
        <begin position="18"/>
        <end position="112"/>
    </location>
</feature>
<evidence type="ECO:0000256" key="1">
    <source>
        <dbReference type="SAM" id="MobiDB-lite"/>
    </source>
</evidence>
<feature type="chain" id="PRO_5022086693" description="Fe-S oxidoreductase" evidence="2">
    <location>
        <begin position="19"/>
        <end position="112"/>
    </location>
</feature>
<keyword evidence="4" id="KW-1185">Reference proteome</keyword>
<comment type="caution">
    <text evidence="3">The sequence shown here is derived from an EMBL/GenBank/DDBJ whole genome shotgun (WGS) entry which is preliminary data.</text>
</comment>
<accession>A0A558R1J5</accession>
<evidence type="ECO:0008006" key="5">
    <source>
        <dbReference type="Google" id="ProtNLM"/>
    </source>
</evidence>
<evidence type="ECO:0000313" key="3">
    <source>
        <dbReference type="EMBL" id="TVV73229.1"/>
    </source>
</evidence>
<dbReference type="EMBL" id="VNIM01000050">
    <property type="protein sequence ID" value="TVV73229.1"/>
    <property type="molecule type" value="Genomic_DNA"/>
</dbReference>
<dbReference type="Proteomes" id="UP000318681">
    <property type="component" value="Unassembled WGS sequence"/>
</dbReference>
<keyword evidence="2" id="KW-0732">Signal</keyword>
<feature type="compositionally biased region" description="Low complexity" evidence="1">
    <location>
        <begin position="18"/>
        <end position="43"/>
    </location>
</feature>
<dbReference type="RefSeq" id="WP_145152455.1">
    <property type="nucleotide sequence ID" value="NZ_VNIM01000050.1"/>
</dbReference>
<sequence length="112" mass="10824">MKALLIATSLLFGTAAMAQDAPPPGAAGQPMQSDTMPAPADPAMAPPPPAGAPGPGGDMAAPAPADAPAPGMAPPAANAPPPMAMQSGASDPASYPPCSRTVTDKCVNRGRK</sequence>
<evidence type="ECO:0000313" key="4">
    <source>
        <dbReference type="Proteomes" id="UP000318681"/>
    </source>
</evidence>